<sequence length="47" mass="5095">MMTIIDPTLTTLLQTMHARGLDAGAILIDSLCRAAIITKADKVQIKK</sequence>
<dbReference type="EMBL" id="CP031078">
    <property type="protein sequence ID" value="AYF01263.1"/>
    <property type="molecule type" value="Genomic_DNA"/>
</dbReference>
<dbReference type="AlphaFoldDB" id="A0A386UKM9"/>
<protein>
    <submittedName>
        <fullName evidence="1">Uncharacterized protein</fullName>
    </submittedName>
</protein>
<dbReference type="RefSeq" id="WP_190941348.1">
    <property type="nucleotide sequence ID" value="NZ_CP044081.1"/>
</dbReference>
<accession>A0A386UKM9</accession>
<proteinExistence type="predicted"/>
<evidence type="ECO:0000313" key="2">
    <source>
        <dbReference type="Proteomes" id="UP000272010"/>
    </source>
</evidence>
<evidence type="ECO:0000313" key="1">
    <source>
        <dbReference type="EMBL" id="AYF01263.1"/>
    </source>
</evidence>
<dbReference type="Proteomes" id="UP000272010">
    <property type="component" value="Chromosome"/>
</dbReference>
<organism evidence="1 2">
    <name type="scientific">Paracoccus yeei</name>
    <dbReference type="NCBI Taxonomy" id="147645"/>
    <lineage>
        <taxon>Bacteria</taxon>
        <taxon>Pseudomonadati</taxon>
        <taxon>Pseudomonadota</taxon>
        <taxon>Alphaproteobacteria</taxon>
        <taxon>Rhodobacterales</taxon>
        <taxon>Paracoccaceae</taxon>
        <taxon>Paracoccus</taxon>
    </lineage>
</organism>
<gene>
    <name evidence="1" type="ORF">PY32053_01636</name>
</gene>
<reference evidence="2" key="1">
    <citation type="submission" date="2018-07" db="EMBL/GenBank/DDBJ databases">
        <title>Genome Structure of the Opportunistic Pathogen Paracoccus yeei (Alphaproteobacteria) and Identification of Putative Virulence Factors.</title>
        <authorList>
            <person name="Lasek R."/>
            <person name="Szuplewska M."/>
            <person name="Mitura M."/>
            <person name="Decewicz P."/>
            <person name="Chmielowska C."/>
            <person name="Pawlot A."/>
            <person name="Sentkowska D."/>
            <person name="Czarnecki J."/>
            <person name="Bartosik D."/>
        </authorList>
    </citation>
    <scope>NUCLEOTIDE SEQUENCE [LARGE SCALE GENOMIC DNA]</scope>
    <source>
        <strain evidence="2">CCUG 32053</strain>
    </source>
</reference>
<name>A0A386UKM9_9RHOB</name>